<evidence type="ECO:0000313" key="1">
    <source>
        <dbReference type="EMBL" id="GAA0473504.1"/>
    </source>
</evidence>
<dbReference type="Proteomes" id="UP001500713">
    <property type="component" value="Unassembled WGS sequence"/>
</dbReference>
<sequence length="106" mass="12062">MKDGNASIAPQWALYHPETGQSGFARYDKKRGEGDFQKADRQAIHVHELELLLQFAEDQFPCPLDRSRTLYAADTNIFLILDRYEKGEITKDMIVGGTIPLSYKCP</sequence>
<name>A0ABN1AD20_9SPHN</name>
<dbReference type="EMBL" id="BAAAEM010000002">
    <property type="protein sequence ID" value="GAA0473504.1"/>
    <property type="molecule type" value="Genomic_DNA"/>
</dbReference>
<accession>A0ABN1AD20</accession>
<keyword evidence="2" id="KW-1185">Reference proteome</keyword>
<comment type="caution">
    <text evidence="1">The sequence shown here is derived from an EMBL/GenBank/DDBJ whole genome shotgun (WGS) entry which is preliminary data.</text>
</comment>
<proteinExistence type="predicted"/>
<organism evidence="1 2">
    <name type="scientific">Parasphingorhabdus litoris</name>
    <dbReference type="NCBI Taxonomy" id="394733"/>
    <lineage>
        <taxon>Bacteria</taxon>
        <taxon>Pseudomonadati</taxon>
        <taxon>Pseudomonadota</taxon>
        <taxon>Alphaproteobacteria</taxon>
        <taxon>Sphingomonadales</taxon>
        <taxon>Sphingomonadaceae</taxon>
        <taxon>Parasphingorhabdus</taxon>
    </lineage>
</organism>
<protein>
    <submittedName>
        <fullName evidence="1">Uncharacterized protein</fullName>
    </submittedName>
</protein>
<evidence type="ECO:0000313" key="2">
    <source>
        <dbReference type="Proteomes" id="UP001500713"/>
    </source>
</evidence>
<gene>
    <name evidence="1" type="ORF">GCM10009096_13520</name>
</gene>
<reference evidence="1 2" key="1">
    <citation type="journal article" date="2019" name="Int. J. Syst. Evol. Microbiol.">
        <title>The Global Catalogue of Microorganisms (GCM) 10K type strain sequencing project: providing services to taxonomists for standard genome sequencing and annotation.</title>
        <authorList>
            <consortium name="The Broad Institute Genomics Platform"/>
            <consortium name="The Broad Institute Genome Sequencing Center for Infectious Disease"/>
            <person name="Wu L."/>
            <person name="Ma J."/>
        </authorList>
    </citation>
    <scope>NUCLEOTIDE SEQUENCE [LARGE SCALE GENOMIC DNA]</scope>
    <source>
        <strain evidence="1 2">JCM 14162</strain>
    </source>
</reference>